<dbReference type="InterPro" id="IPR038610">
    <property type="entry name" value="FliK-like_C_sf"/>
</dbReference>
<dbReference type="EMBL" id="JBHSLW010000011">
    <property type="protein sequence ID" value="MFC5419951.1"/>
    <property type="molecule type" value="Genomic_DNA"/>
</dbReference>
<feature type="compositionally biased region" description="Low complexity" evidence="1">
    <location>
        <begin position="327"/>
        <end position="336"/>
    </location>
</feature>
<proteinExistence type="predicted"/>
<dbReference type="Pfam" id="PF02120">
    <property type="entry name" value="Flg_hook"/>
    <property type="match status" value="1"/>
</dbReference>
<reference evidence="4" key="1">
    <citation type="journal article" date="2019" name="Int. J. Syst. Evol. Microbiol.">
        <title>The Global Catalogue of Microorganisms (GCM) 10K type strain sequencing project: providing services to taxonomists for standard genome sequencing and annotation.</title>
        <authorList>
            <consortium name="The Broad Institute Genomics Platform"/>
            <consortium name="The Broad Institute Genome Sequencing Center for Infectious Disease"/>
            <person name="Wu L."/>
            <person name="Ma J."/>
        </authorList>
    </citation>
    <scope>NUCLEOTIDE SEQUENCE [LARGE SCALE GENOMIC DNA]</scope>
    <source>
        <strain evidence="4">NCAIM B.01391</strain>
    </source>
</reference>
<keyword evidence="3" id="KW-0966">Cell projection</keyword>
<dbReference type="Gene3D" id="3.30.750.140">
    <property type="match status" value="1"/>
</dbReference>
<gene>
    <name evidence="3" type="ORF">ACFPOB_10285</name>
</gene>
<evidence type="ECO:0000313" key="3">
    <source>
        <dbReference type="EMBL" id="MFC5419951.1"/>
    </source>
</evidence>
<name>A0ABW0IQP6_9HYPH</name>
<keyword evidence="4" id="KW-1185">Reference proteome</keyword>
<dbReference type="RefSeq" id="WP_377798051.1">
    <property type="nucleotide sequence ID" value="NZ_JBHSLW010000011.1"/>
</dbReference>
<comment type="caution">
    <text evidence="3">The sequence shown here is derived from an EMBL/GenBank/DDBJ whole genome shotgun (WGS) entry which is preliminary data.</text>
</comment>
<organism evidence="3 4">
    <name type="scientific">Bosea eneae</name>
    <dbReference type="NCBI Taxonomy" id="151454"/>
    <lineage>
        <taxon>Bacteria</taxon>
        <taxon>Pseudomonadati</taxon>
        <taxon>Pseudomonadota</taxon>
        <taxon>Alphaproteobacteria</taxon>
        <taxon>Hyphomicrobiales</taxon>
        <taxon>Boseaceae</taxon>
        <taxon>Bosea</taxon>
    </lineage>
</organism>
<evidence type="ECO:0000313" key="4">
    <source>
        <dbReference type="Proteomes" id="UP001596053"/>
    </source>
</evidence>
<feature type="region of interest" description="Disordered" evidence="1">
    <location>
        <begin position="294"/>
        <end position="355"/>
    </location>
</feature>
<feature type="region of interest" description="Disordered" evidence="1">
    <location>
        <begin position="108"/>
        <end position="150"/>
    </location>
</feature>
<protein>
    <submittedName>
        <fullName evidence="3">Flagellar hook-length control protein FliK</fullName>
    </submittedName>
</protein>
<sequence length="521" mass="53227">MAAIPSDPAQLAALIKSQNLATLLATMTGNGGLAAGKTVEAKLVALDNEGNATALVNGVKVALVLAGPEAKQAALQPGAALMLKLAAPEQPGGPLQATLVGIRPAPAGSANIPTTPAQQAAGTAPPAPQPMPGTPTTIASPGGSPPSTIPTALPATATALQAGRTIPATAAAAPIVPQPAPVAPRAIAGPLLGAALGRQDSLAPLFANLGSLAQGTVALTLPKPLMALVDQILAQRLPVAETRPVTAEALKAAVARSGLFLEARQAAGEVPTPQTDLKAALQSLRDLLKPAVEGTPTARLPLPGEPANETAPQPGRPAVRTTPEQDAAASTPAKARPAPPRDGLLTPQPASEPSLNNAARPAMIAQTLFGQAEAALDRIALAQYASLPQETARLDQQPPARWLTEIPLALPNGTAVLPLEIERDPPQSGSATPDAPLWRVRFAIDVEPLGALQGVVTLQGRAIGVSFWAEREDTSRLLRQATPDLETSLLRSRFDSAEFEVFTGHPQQARAVAGQFLDRRS</sequence>
<keyword evidence="3" id="KW-0969">Cilium</keyword>
<dbReference type="Proteomes" id="UP001596053">
    <property type="component" value="Unassembled WGS sequence"/>
</dbReference>
<dbReference type="InterPro" id="IPR021136">
    <property type="entry name" value="Flagellar_hook_control-like_C"/>
</dbReference>
<evidence type="ECO:0000256" key="1">
    <source>
        <dbReference type="SAM" id="MobiDB-lite"/>
    </source>
</evidence>
<feature type="compositionally biased region" description="Low complexity" evidence="1">
    <location>
        <begin position="113"/>
        <end position="124"/>
    </location>
</feature>
<accession>A0ABW0IQP6</accession>
<keyword evidence="3" id="KW-0282">Flagellum</keyword>
<feature type="domain" description="Flagellar hook-length control protein-like C-terminal" evidence="2">
    <location>
        <begin position="430"/>
        <end position="509"/>
    </location>
</feature>
<evidence type="ECO:0000259" key="2">
    <source>
        <dbReference type="Pfam" id="PF02120"/>
    </source>
</evidence>